<keyword evidence="3" id="KW-1185">Reference proteome</keyword>
<evidence type="ECO:0000313" key="3">
    <source>
        <dbReference type="Proteomes" id="UP000195402"/>
    </source>
</evidence>
<dbReference type="InterPro" id="IPR014002">
    <property type="entry name" value="Agenet_dom_plant"/>
</dbReference>
<dbReference type="PANTHER" id="PTHR31917">
    <property type="entry name" value="AGENET DOMAIN-CONTAINING PROTEIN-RELATED"/>
    <property type="match status" value="1"/>
</dbReference>
<dbReference type="CDD" id="cd20405">
    <property type="entry name" value="Tudor_Agenet_AtDUF_rpt1_3"/>
    <property type="match status" value="1"/>
</dbReference>
<name>A0A200QC18_MACCD</name>
<proteinExistence type="predicted"/>
<organism evidence="2 3">
    <name type="scientific">Macleaya cordata</name>
    <name type="common">Five-seeded plume-poppy</name>
    <name type="synonym">Bocconia cordata</name>
    <dbReference type="NCBI Taxonomy" id="56857"/>
    <lineage>
        <taxon>Eukaryota</taxon>
        <taxon>Viridiplantae</taxon>
        <taxon>Streptophyta</taxon>
        <taxon>Embryophyta</taxon>
        <taxon>Tracheophyta</taxon>
        <taxon>Spermatophyta</taxon>
        <taxon>Magnoliopsida</taxon>
        <taxon>Ranunculales</taxon>
        <taxon>Papaveraceae</taxon>
        <taxon>Papaveroideae</taxon>
        <taxon>Macleaya</taxon>
    </lineage>
</organism>
<dbReference type="OMA" id="PMETYDI"/>
<evidence type="ECO:0000259" key="1">
    <source>
        <dbReference type="SMART" id="SM00743"/>
    </source>
</evidence>
<dbReference type="Gene3D" id="2.30.30.140">
    <property type="match status" value="1"/>
</dbReference>
<accession>A0A200QC18</accession>
<protein>
    <submittedName>
        <fullName evidence="2">Agenet-like domain</fullName>
    </submittedName>
</protein>
<dbReference type="InParanoid" id="A0A200QC18"/>
<evidence type="ECO:0000313" key="2">
    <source>
        <dbReference type="EMBL" id="OVA08046.1"/>
    </source>
</evidence>
<dbReference type="PANTHER" id="PTHR31917:SF148">
    <property type="entry name" value="DUF724 DOMAIN-CONTAINING PROTEIN 2"/>
    <property type="match status" value="1"/>
</dbReference>
<dbReference type="EMBL" id="MVGT01002368">
    <property type="protein sequence ID" value="OVA08046.1"/>
    <property type="molecule type" value="Genomic_DNA"/>
</dbReference>
<dbReference type="Pfam" id="PF05641">
    <property type="entry name" value="Agenet"/>
    <property type="match status" value="1"/>
</dbReference>
<dbReference type="OrthoDB" id="938602at2759"/>
<reference evidence="2 3" key="1">
    <citation type="journal article" date="2017" name="Mol. Plant">
        <title>The Genome of Medicinal Plant Macleaya cordata Provides New Insights into Benzylisoquinoline Alkaloids Metabolism.</title>
        <authorList>
            <person name="Liu X."/>
            <person name="Liu Y."/>
            <person name="Huang P."/>
            <person name="Ma Y."/>
            <person name="Qing Z."/>
            <person name="Tang Q."/>
            <person name="Cao H."/>
            <person name="Cheng P."/>
            <person name="Zheng Y."/>
            <person name="Yuan Z."/>
            <person name="Zhou Y."/>
            <person name="Liu J."/>
            <person name="Tang Z."/>
            <person name="Zhuo Y."/>
            <person name="Zhang Y."/>
            <person name="Yu L."/>
            <person name="Huang J."/>
            <person name="Yang P."/>
            <person name="Peng Q."/>
            <person name="Zhang J."/>
            <person name="Jiang W."/>
            <person name="Zhang Z."/>
            <person name="Lin K."/>
            <person name="Ro D.K."/>
            <person name="Chen X."/>
            <person name="Xiong X."/>
            <person name="Shang Y."/>
            <person name="Huang S."/>
            <person name="Zeng J."/>
        </authorList>
    </citation>
    <scope>NUCLEOTIDE SEQUENCE [LARGE SCALE GENOMIC DNA]</scope>
    <source>
        <strain evidence="3">cv. BLH2017</strain>
        <tissue evidence="2">Root</tissue>
    </source>
</reference>
<dbReference type="SMART" id="SM00743">
    <property type="entry name" value="Agenet"/>
    <property type="match status" value="2"/>
</dbReference>
<dbReference type="Proteomes" id="UP000195402">
    <property type="component" value="Unassembled WGS sequence"/>
</dbReference>
<feature type="domain" description="Agenet" evidence="1">
    <location>
        <begin position="73"/>
        <end position="129"/>
    </location>
</feature>
<dbReference type="AlphaFoldDB" id="A0A200QC18"/>
<dbReference type="InterPro" id="IPR008395">
    <property type="entry name" value="Agenet-like_dom"/>
</dbReference>
<gene>
    <name evidence="2" type="ORF">BVC80_331g24</name>
</gene>
<sequence>MMKKFRPGDLVEISSKEDGFVGSYYEAIIIEPVGNNKYLVEYRTLITDDHKMFLREIVDATEIRPSPPKFRVSDFRTYDQVDVYANDGWWTGRIVGRNLSKYDVYFYRSSWETIGYRFSELRVHQEWENGKWVVPCQSALKV</sequence>
<feature type="domain" description="Agenet" evidence="1">
    <location>
        <begin position="3"/>
        <end position="71"/>
    </location>
</feature>
<dbReference type="STRING" id="56857.A0A200QC18"/>
<comment type="caution">
    <text evidence="2">The sequence shown here is derived from an EMBL/GenBank/DDBJ whole genome shotgun (WGS) entry which is preliminary data.</text>
</comment>